<proteinExistence type="evidence at transcript level"/>
<dbReference type="AlphaFoldDB" id="F2EIZ7"/>
<feature type="non-terminal residue" evidence="2">
    <location>
        <position position="1"/>
    </location>
</feature>
<dbReference type="PANTHER" id="PTHR34120:SF11">
    <property type="match status" value="1"/>
</dbReference>
<name>F2EIZ7_HORVV</name>
<reference evidence="2" key="1">
    <citation type="journal article" date="2011" name="Plant Physiol.">
        <title>Comprehensive sequence analysis of 24,783 barley full-length cDNAs derived from 12 clone libraries.</title>
        <authorList>
            <person name="Matsumoto T."/>
            <person name="Tanaka T."/>
            <person name="Sakai H."/>
            <person name="Amano N."/>
            <person name="Kanamori H."/>
            <person name="Kurita K."/>
            <person name="Kikuta A."/>
            <person name="Kamiya K."/>
            <person name="Yamamoto M."/>
            <person name="Ikawa H."/>
            <person name="Fujii N."/>
            <person name="Hori K."/>
            <person name="Itoh T."/>
            <person name="Sato K."/>
        </authorList>
    </citation>
    <scope>NUCLEOTIDE SEQUENCE</scope>
    <source>
        <tissue evidence="2">Flower</tissue>
    </source>
</reference>
<sequence>KLSHTRHTPPRRNHIPAFSGPAHYRASPLMAAARDLAGNQPGSTRACIGEDVAWSDVTGVYDRDNSLKENTNPKCFIVKNYPGHRHRAGNGAAQRFSGNLKPTAAPIIGTSGYLGQGQGCARRHRPPAMFPKNAKTGGGGRNPKPAVPEPGSPKVSCIGKVLSGRERDRRPELISQEKMRGGCCPWFGFTIRRSRSRKSAVESVDWSPPPRLPLAYVERKVEAKEVNTDQAPPPALAGMRRFASGRRVADWAAGTEEDGRLARSGPL</sequence>
<feature type="compositionally biased region" description="Basic residues" evidence="1">
    <location>
        <begin position="1"/>
        <end position="14"/>
    </location>
</feature>
<evidence type="ECO:0000313" key="2">
    <source>
        <dbReference type="EMBL" id="BAK07319.1"/>
    </source>
</evidence>
<feature type="region of interest" description="Disordered" evidence="1">
    <location>
        <begin position="1"/>
        <end position="21"/>
    </location>
</feature>
<dbReference type="EMBL" id="AK376124">
    <property type="protein sequence ID" value="BAK07319.1"/>
    <property type="molecule type" value="mRNA"/>
</dbReference>
<feature type="region of interest" description="Disordered" evidence="1">
    <location>
        <begin position="130"/>
        <end position="154"/>
    </location>
</feature>
<protein>
    <submittedName>
        <fullName evidence="2">Predicted protein</fullName>
    </submittedName>
</protein>
<evidence type="ECO:0000256" key="1">
    <source>
        <dbReference type="SAM" id="MobiDB-lite"/>
    </source>
</evidence>
<accession>F2EIZ7</accession>
<dbReference type="PANTHER" id="PTHR34120">
    <property type="entry name" value="EXPRESSED PROTEIN"/>
    <property type="match status" value="1"/>
</dbReference>
<organism evidence="2">
    <name type="scientific">Hordeum vulgare subsp. vulgare</name>
    <name type="common">Domesticated barley</name>
    <dbReference type="NCBI Taxonomy" id="112509"/>
    <lineage>
        <taxon>Eukaryota</taxon>
        <taxon>Viridiplantae</taxon>
        <taxon>Streptophyta</taxon>
        <taxon>Embryophyta</taxon>
        <taxon>Tracheophyta</taxon>
        <taxon>Spermatophyta</taxon>
        <taxon>Magnoliopsida</taxon>
        <taxon>Liliopsida</taxon>
        <taxon>Poales</taxon>
        <taxon>Poaceae</taxon>
        <taxon>BOP clade</taxon>
        <taxon>Pooideae</taxon>
        <taxon>Triticodae</taxon>
        <taxon>Triticeae</taxon>
        <taxon>Hordeinae</taxon>
        <taxon>Hordeum</taxon>
    </lineage>
</organism>